<sequence length="150" mass="16414">MTPFETFDGVLNVHVAWDSSRDMPSGMTVREFDRRADRLVAILPHAAALAAAGRLRDGSDHAGPEAHPYDASVLHVWELYRMERDGLPARIPGLPDAFVSADGIANLIVDAVSDLSDAASAARAAGWPLLRVWMRGETDPLPYRFLLVRP</sequence>
<proteinExistence type="predicted"/>
<organism evidence="2 3">
    <name type="scientific">Bifidobacterium longum</name>
    <dbReference type="NCBI Taxonomy" id="216816"/>
    <lineage>
        <taxon>Bacteria</taxon>
        <taxon>Bacillati</taxon>
        <taxon>Actinomycetota</taxon>
        <taxon>Actinomycetes</taxon>
        <taxon>Bifidobacteriales</taxon>
        <taxon>Bifidobacteriaceae</taxon>
        <taxon>Bifidobacterium</taxon>
    </lineage>
</organism>
<evidence type="ECO:0000313" key="1">
    <source>
        <dbReference type="EMBL" id="MBV3439044.1"/>
    </source>
</evidence>
<dbReference type="EMBL" id="JAHOFX010000014">
    <property type="protein sequence ID" value="MBV3439044.1"/>
    <property type="molecule type" value="Genomic_DNA"/>
</dbReference>
<reference evidence="1" key="2">
    <citation type="submission" date="2021-06" db="EMBL/GenBank/DDBJ databases">
        <title>Collection of gut derived symbiotic bacterial strains cultured from healthy donors.</title>
        <authorList>
            <person name="Lin H."/>
            <person name="Littmann E."/>
            <person name="Pamer E.G."/>
        </authorList>
    </citation>
    <scope>NUCLEOTIDE SEQUENCE</scope>
    <source>
        <strain evidence="1">MSK.19.9</strain>
    </source>
</reference>
<protein>
    <submittedName>
        <fullName evidence="2">Uncharacterized protein</fullName>
    </submittedName>
</protein>
<reference evidence="2 3" key="1">
    <citation type="submission" date="2018-08" db="EMBL/GenBank/DDBJ databases">
        <title>A genome reference for cultivated species of the human gut microbiota.</title>
        <authorList>
            <person name="Zou Y."/>
            <person name="Xue W."/>
            <person name="Luo G."/>
        </authorList>
    </citation>
    <scope>NUCLEOTIDE SEQUENCE [LARGE SCALE GENOMIC DNA]</scope>
    <source>
        <strain evidence="2 3">AF11-12</strain>
    </source>
</reference>
<evidence type="ECO:0000313" key="2">
    <source>
        <dbReference type="EMBL" id="RGW62663.1"/>
    </source>
</evidence>
<name>A0A2U0BLC3_BIFLN</name>
<accession>A0A2U0BLC3</accession>
<dbReference type="Proteomes" id="UP001195937">
    <property type="component" value="Unassembled WGS sequence"/>
</dbReference>
<dbReference type="EMBL" id="QSAR01000027">
    <property type="protein sequence ID" value="RGW62663.1"/>
    <property type="molecule type" value="Genomic_DNA"/>
</dbReference>
<evidence type="ECO:0000313" key="3">
    <source>
        <dbReference type="Proteomes" id="UP000265775"/>
    </source>
</evidence>
<comment type="caution">
    <text evidence="2">The sequence shown here is derived from an EMBL/GenBank/DDBJ whole genome shotgun (WGS) entry which is preliminary data.</text>
</comment>
<gene>
    <name evidence="2" type="ORF">DWV59_12025</name>
    <name evidence="1" type="ORF">KSW34_08620</name>
</gene>
<dbReference type="Proteomes" id="UP000265775">
    <property type="component" value="Unassembled WGS sequence"/>
</dbReference>
<dbReference type="AlphaFoldDB" id="A0A2U0BLC3"/>